<evidence type="ECO:0000313" key="2">
    <source>
        <dbReference type="Proteomes" id="UP000011599"/>
    </source>
</evidence>
<accession>L9VKK5</accession>
<dbReference type="InterPro" id="IPR036390">
    <property type="entry name" value="WH_DNA-bd_sf"/>
</dbReference>
<proteinExistence type="predicted"/>
<evidence type="ECO:0008006" key="3">
    <source>
        <dbReference type="Google" id="ProtNLM"/>
    </source>
</evidence>
<evidence type="ECO:0000313" key="1">
    <source>
        <dbReference type="EMBL" id="ELY37669.1"/>
    </source>
</evidence>
<gene>
    <name evidence="1" type="ORF">C496_19215</name>
</gene>
<dbReference type="Gene3D" id="1.10.10.10">
    <property type="entry name" value="Winged helix-like DNA-binding domain superfamily/Winged helix DNA-binding domain"/>
    <property type="match status" value="1"/>
</dbReference>
<dbReference type="AlphaFoldDB" id="L9VKK5"/>
<name>L9VKK5_9EURY</name>
<comment type="caution">
    <text evidence="1">The sequence shown here is derived from an EMBL/GenBank/DDBJ whole genome shotgun (WGS) entry which is preliminary data.</text>
</comment>
<dbReference type="EMBL" id="AOHW01000045">
    <property type="protein sequence ID" value="ELY37669.1"/>
    <property type="molecule type" value="Genomic_DNA"/>
</dbReference>
<sequence length="79" mass="8830">MATSVLNMVELDDRDQAVLKVMADGRANPYLIREETELEKGDVNTVLVRLARLGYVEQVTRGLYEITDKGSNAMGEIDE</sequence>
<dbReference type="InterPro" id="IPR036388">
    <property type="entry name" value="WH-like_DNA-bd_sf"/>
</dbReference>
<protein>
    <recommendedName>
        <fullName evidence="3">PhiH1 repressor-like protein</fullName>
    </recommendedName>
</protein>
<reference evidence="1 2" key="1">
    <citation type="journal article" date="2014" name="PLoS Genet.">
        <title>Phylogenetically driven sequencing of extremely halophilic archaea reveals strategies for static and dynamic osmo-response.</title>
        <authorList>
            <person name="Becker E.A."/>
            <person name="Seitzer P.M."/>
            <person name="Tritt A."/>
            <person name="Larsen D."/>
            <person name="Krusor M."/>
            <person name="Yao A.I."/>
            <person name="Wu D."/>
            <person name="Madern D."/>
            <person name="Eisen J.A."/>
            <person name="Darling A.E."/>
            <person name="Facciotti M.T."/>
        </authorList>
    </citation>
    <scope>NUCLEOTIDE SEQUENCE [LARGE SCALE GENOMIC DNA]</scope>
    <source>
        <strain evidence="1 2">GA33</strain>
    </source>
</reference>
<keyword evidence="2" id="KW-1185">Reference proteome</keyword>
<dbReference type="Proteomes" id="UP000011599">
    <property type="component" value="Unassembled WGS sequence"/>
</dbReference>
<organism evidence="1 2">
    <name type="scientific">Natronorubrum tibetense GA33</name>
    <dbReference type="NCBI Taxonomy" id="1114856"/>
    <lineage>
        <taxon>Archaea</taxon>
        <taxon>Methanobacteriati</taxon>
        <taxon>Methanobacteriota</taxon>
        <taxon>Stenosarchaea group</taxon>
        <taxon>Halobacteria</taxon>
        <taxon>Halobacteriales</taxon>
        <taxon>Natrialbaceae</taxon>
        <taxon>Natronorubrum</taxon>
    </lineage>
</organism>
<dbReference type="SUPFAM" id="SSF46785">
    <property type="entry name" value="Winged helix' DNA-binding domain"/>
    <property type="match status" value="1"/>
</dbReference>